<keyword evidence="13" id="KW-1185">Reference proteome</keyword>
<dbReference type="EMBL" id="BSXW01001315">
    <property type="protein sequence ID" value="GMF35740.1"/>
    <property type="molecule type" value="Genomic_DNA"/>
</dbReference>
<dbReference type="Proteomes" id="UP001165083">
    <property type="component" value="Unassembled WGS sequence"/>
</dbReference>
<comment type="subcellular location">
    <subcellularLocation>
        <location evidence="1">Membrane</location>
        <topology evidence="1">Multi-pass membrane protein</topology>
    </subcellularLocation>
</comment>
<feature type="region of interest" description="Disordered" evidence="11">
    <location>
        <begin position="99"/>
        <end position="125"/>
    </location>
</feature>
<keyword evidence="7" id="KW-1133">Transmembrane helix</keyword>
<sequence>MGFFGGKFAMDARRRHVSIEKDHLLPPSLTPGYAAGEVFVDSVLDTLLCQSFFNPYAVDLIRALAGDYYSDAIQHSSPNSDQTAFKASMMRYFSTITPSTSSLSENDTEGSRSSRKSTAPELGGEQSSYCRYPVLRVATVSRKLTGEAFAEVFTRALRQQILVVGLYRRAGQVALPYVVLTSETAS</sequence>
<name>A0A9W7CLX5_9STRA</name>
<reference evidence="12" key="1">
    <citation type="submission" date="2023-04" db="EMBL/GenBank/DDBJ databases">
        <title>Phytophthora lilii NBRC 32176.</title>
        <authorList>
            <person name="Ichikawa N."/>
            <person name="Sato H."/>
            <person name="Tonouchi N."/>
        </authorList>
    </citation>
    <scope>NUCLEOTIDE SEQUENCE</scope>
    <source>
        <strain evidence="12">NBRC 32176</strain>
    </source>
</reference>
<evidence type="ECO:0000256" key="9">
    <source>
        <dbReference type="ARBA" id="ARBA00023136"/>
    </source>
</evidence>
<dbReference type="InterPro" id="IPR047871">
    <property type="entry name" value="K_chnl_Slo-like"/>
</dbReference>
<keyword evidence="5" id="KW-0631">Potassium channel</keyword>
<evidence type="ECO:0000256" key="4">
    <source>
        <dbReference type="ARBA" id="ARBA00022692"/>
    </source>
</evidence>
<dbReference type="PANTHER" id="PTHR10027">
    <property type="entry name" value="CALCIUM-ACTIVATED POTASSIUM CHANNEL ALPHA CHAIN"/>
    <property type="match status" value="1"/>
</dbReference>
<comment type="caution">
    <text evidence="12">The sequence shown here is derived from an EMBL/GenBank/DDBJ whole genome shotgun (WGS) entry which is preliminary data.</text>
</comment>
<evidence type="ECO:0000256" key="11">
    <source>
        <dbReference type="SAM" id="MobiDB-lite"/>
    </source>
</evidence>
<dbReference type="PANTHER" id="PTHR10027:SF10">
    <property type="entry name" value="SLOWPOKE 2, ISOFORM D"/>
    <property type="match status" value="1"/>
</dbReference>
<dbReference type="AlphaFoldDB" id="A0A9W7CLX5"/>
<keyword evidence="3" id="KW-0633">Potassium transport</keyword>
<dbReference type="GO" id="GO:0016020">
    <property type="term" value="C:membrane"/>
    <property type="evidence" value="ECO:0007669"/>
    <property type="project" value="UniProtKB-SubCell"/>
</dbReference>
<dbReference type="OrthoDB" id="69720at2759"/>
<evidence type="ECO:0000256" key="1">
    <source>
        <dbReference type="ARBA" id="ARBA00004141"/>
    </source>
</evidence>
<keyword evidence="10" id="KW-0407">Ion channel</keyword>
<evidence type="ECO:0000256" key="10">
    <source>
        <dbReference type="ARBA" id="ARBA00023303"/>
    </source>
</evidence>
<keyword evidence="9" id="KW-0472">Membrane</keyword>
<dbReference type="GO" id="GO:0005267">
    <property type="term" value="F:potassium channel activity"/>
    <property type="evidence" value="ECO:0007669"/>
    <property type="project" value="UniProtKB-KW"/>
</dbReference>
<evidence type="ECO:0000256" key="7">
    <source>
        <dbReference type="ARBA" id="ARBA00022989"/>
    </source>
</evidence>
<keyword evidence="8" id="KW-0406">Ion transport</keyword>
<evidence type="ECO:0000256" key="2">
    <source>
        <dbReference type="ARBA" id="ARBA00022448"/>
    </source>
</evidence>
<evidence type="ECO:0000313" key="13">
    <source>
        <dbReference type="Proteomes" id="UP001165083"/>
    </source>
</evidence>
<evidence type="ECO:0000313" key="12">
    <source>
        <dbReference type="EMBL" id="GMF35740.1"/>
    </source>
</evidence>
<organism evidence="12 13">
    <name type="scientific">Phytophthora lilii</name>
    <dbReference type="NCBI Taxonomy" id="2077276"/>
    <lineage>
        <taxon>Eukaryota</taxon>
        <taxon>Sar</taxon>
        <taxon>Stramenopiles</taxon>
        <taxon>Oomycota</taxon>
        <taxon>Peronosporomycetes</taxon>
        <taxon>Peronosporales</taxon>
        <taxon>Peronosporaceae</taxon>
        <taxon>Phytophthora</taxon>
    </lineage>
</organism>
<keyword evidence="6" id="KW-0630">Potassium</keyword>
<accession>A0A9W7CLX5</accession>
<proteinExistence type="predicted"/>
<protein>
    <submittedName>
        <fullName evidence="12">Unnamed protein product</fullName>
    </submittedName>
</protein>
<gene>
    <name evidence="12" type="ORF">Plil01_001516500</name>
</gene>
<evidence type="ECO:0000256" key="6">
    <source>
        <dbReference type="ARBA" id="ARBA00022958"/>
    </source>
</evidence>
<keyword evidence="4" id="KW-0812">Transmembrane</keyword>
<evidence type="ECO:0000256" key="3">
    <source>
        <dbReference type="ARBA" id="ARBA00022538"/>
    </source>
</evidence>
<evidence type="ECO:0000256" key="8">
    <source>
        <dbReference type="ARBA" id="ARBA00023065"/>
    </source>
</evidence>
<evidence type="ECO:0000256" key="5">
    <source>
        <dbReference type="ARBA" id="ARBA00022826"/>
    </source>
</evidence>
<keyword evidence="2" id="KW-0813">Transport</keyword>